<dbReference type="Gene3D" id="3.40.50.1000">
    <property type="entry name" value="HAD superfamily/HAD-like"/>
    <property type="match status" value="1"/>
</dbReference>
<dbReference type="EMBL" id="BAAAFZ010000032">
    <property type="protein sequence ID" value="GAA0585704.1"/>
    <property type="molecule type" value="Genomic_DNA"/>
</dbReference>
<evidence type="ECO:0000256" key="8">
    <source>
        <dbReference type="ARBA" id="ARBA00022842"/>
    </source>
</evidence>
<evidence type="ECO:0000256" key="4">
    <source>
        <dbReference type="ARBA" id="ARBA00006171"/>
    </source>
</evidence>
<comment type="pathway">
    <text evidence="3 10">Organic acid metabolism; glycolate biosynthesis; glycolate from 2-phosphoglycolate: step 1/1.</text>
</comment>
<dbReference type="HAMAP" id="MF_00495">
    <property type="entry name" value="GPH_hydrolase_bact"/>
    <property type="match status" value="1"/>
</dbReference>
<sequence>MPDLAAALNRTLAEAGLRPHATEAVARMVGHGVERLVERGFAAAGAPLDMAALPRWVERFLAFYAEDLSTLTRPYSDVPETLDALAAAGWRLGVCTNKPTALAARLLDALGLAPRFGAVVGGDAAPERKPHPAPLLMALTRLGVPAASAVFVGDSGTDALTARAAGLPVVLVRGGYTAVPVEELGADAVVDAFAALPAALEALLPAA</sequence>
<dbReference type="PANTHER" id="PTHR43434">
    <property type="entry name" value="PHOSPHOGLYCOLATE PHOSPHATASE"/>
    <property type="match status" value="1"/>
</dbReference>
<dbReference type="InterPro" id="IPR050155">
    <property type="entry name" value="HAD-like_hydrolase_sf"/>
</dbReference>
<proteinExistence type="inferred from homology"/>
<evidence type="ECO:0000256" key="3">
    <source>
        <dbReference type="ARBA" id="ARBA00004818"/>
    </source>
</evidence>
<evidence type="ECO:0000313" key="11">
    <source>
        <dbReference type="EMBL" id="GAA0585704.1"/>
    </source>
</evidence>
<dbReference type="InterPro" id="IPR037512">
    <property type="entry name" value="PGPase_prok"/>
</dbReference>
<dbReference type="InterPro" id="IPR023214">
    <property type="entry name" value="HAD_sf"/>
</dbReference>
<keyword evidence="6 10" id="KW-0479">Metal-binding</keyword>
<dbReference type="EC" id="3.1.3.18" evidence="5 10"/>
<evidence type="ECO:0000256" key="5">
    <source>
        <dbReference type="ARBA" id="ARBA00013078"/>
    </source>
</evidence>
<dbReference type="Pfam" id="PF13419">
    <property type="entry name" value="HAD_2"/>
    <property type="match status" value="1"/>
</dbReference>
<evidence type="ECO:0000256" key="6">
    <source>
        <dbReference type="ARBA" id="ARBA00022723"/>
    </source>
</evidence>
<comment type="cofactor">
    <cofactor evidence="2 10">
        <name>Mg(2+)</name>
        <dbReference type="ChEBI" id="CHEBI:18420"/>
    </cofactor>
</comment>
<gene>
    <name evidence="11" type="primary">gph</name>
    <name evidence="11" type="ORF">GCM10009416_25110</name>
</gene>
<dbReference type="Gene3D" id="1.10.150.240">
    <property type="entry name" value="Putative phosphatase, domain 2"/>
    <property type="match status" value="1"/>
</dbReference>
<dbReference type="InterPro" id="IPR006439">
    <property type="entry name" value="HAD-SF_hydro_IA"/>
</dbReference>
<keyword evidence="8 10" id="KW-0460">Magnesium</keyword>
<dbReference type="Proteomes" id="UP001501588">
    <property type="component" value="Unassembled WGS sequence"/>
</dbReference>
<keyword evidence="12" id="KW-1185">Reference proteome</keyword>
<evidence type="ECO:0000256" key="9">
    <source>
        <dbReference type="ARBA" id="ARBA00023277"/>
    </source>
</evidence>
<comment type="function">
    <text evidence="10">Specifically catalyzes the dephosphorylation of 2-phosphoglycolate. Is involved in the dissimilation of the intracellular 2-phosphoglycolate formed during the DNA repair of 3'-phosphoglycolate ends, a major class of DNA lesions induced by oxidative stress.</text>
</comment>
<protein>
    <recommendedName>
        <fullName evidence="5 10">Phosphoglycolate phosphatase</fullName>
        <shortName evidence="10">PGP</shortName>
        <shortName evidence="10">PGPase</shortName>
        <ecNumber evidence="5 10">3.1.3.18</ecNumber>
    </recommendedName>
</protein>
<dbReference type="InterPro" id="IPR023198">
    <property type="entry name" value="PGP-like_dom2"/>
</dbReference>
<keyword evidence="7 10" id="KW-0378">Hydrolase</keyword>
<name>A0ABN1F9E0_9PROT</name>
<comment type="catalytic activity">
    <reaction evidence="1 10">
        <text>2-phosphoglycolate + H2O = glycolate + phosphate</text>
        <dbReference type="Rhea" id="RHEA:14369"/>
        <dbReference type="ChEBI" id="CHEBI:15377"/>
        <dbReference type="ChEBI" id="CHEBI:29805"/>
        <dbReference type="ChEBI" id="CHEBI:43474"/>
        <dbReference type="ChEBI" id="CHEBI:58033"/>
        <dbReference type="EC" id="3.1.3.18"/>
    </reaction>
</comment>
<dbReference type="InterPro" id="IPR041492">
    <property type="entry name" value="HAD_2"/>
</dbReference>
<dbReference type="InterPro" id="IPR036412">
    <property type="entry name" value="HAD-like_sf"/>
</dbReference>
<dbReference type="NCBIfam" id="TIGR01509">
    <property type="entry name" value="HAD-SF-IA-v3"/>
    <property type="match status" value="1"/>
</dbReference>
<dbReference type="NCBIfam" id="TIGR01449">
    <property type="entry name" value="PGP_bact"/>
    <property type="match status" value="1"/>
</dbReference>
<dbReference type="SUPFAM" id="SSF56784">
    <property type="entry name" value="HAD-like"/>
    <property type="match status" value="1"/>
</dbReference>
<evidence type="ECO:0000256" key="7">
    <source>
        <dbReference type="ARBA" id="ARBA00022801"/>
    </source>
</evidence>
<evidence type="ECO:0000256" key="10">
    <source>
        <dbReference type="HAMAP-Rule" id="MF_00495"/>
    </source>
</evidence>
<reference evidence="11 12" key="1">
    <citation type="journal article" date="2019" name="Int. J. Syst. Evol. Microbiol.">
        <title>The Global Catalogue of Microorganisms (GCM) 10K type strain sequencing project: providing services to taxonomists for standard genome sequencing and annotation.</title>
        <authorList>
            <consortium name="The Broad Institute Genomics Platform"/>
            <consortium name="The Broad Institute Genome Sequencing Center for Infectious Disease"/>
            <person name="Wu L."/>
            <person name="Ma J."/>
        </authorList>
    </citation>
    <scope>NUCLEOTIDE SEQUENCE [LARGE SCALE GENOMIC DNA]</scope>
    <source>
        <strain evidence="11 12">JCM 9933</strain>
    </source>
</reference>
<accession>A0ABN1F9E0</accession>
<organism evidence="11 12">
    <name type="scientific">Craurococcus roseus</name>
    <dbReference type="NCBI Taxonomy" id="77585"/>
    <lineage>
        <taxon>Bacteria</taxon>
        <taxon>Pseudomonadati</taxon>
        <taxon>Pseudomonadota</taxon>
        <taxon>Alphaproteobacteria</taxon>
        <taxon>Acetobacterales</taxon>
        <taxon>Acetobacteraceae</taxon>
        <taxon>Craurococcus</taxon>
    </lineage>
</organism>
<feature type="binding site" evidence="10">
    <location>
        <position position="154"/>
    </location>
    <ligand>
        <name>Mg(2+)</name>
        <dbReference type="ChEBI" id="CHEBI:18420"/>
    </ligand>
</feature>
<keyword evidence="9 10" id="KW-0119">Carbohydrate metabolism</keyword>
<comment type="caution">
    <text evidence="11">The sequence shown here is derived from an EMBL/GenBank/DDBJ whole genome shotgun (WGS) entry which is preliminary data.</text>
</comment>
<evidence type="ECO:0000313" key="12">
    <source>
        <dbReference type="Proteomes" id="UP001501588"/>
    </source>
</evidence>
<dbReference type="NCBIfam" id="TIGR01549">
    <property type="entry name" value="HAD-SF-IA-v1"/>
    <property type="match status" value="1"/>
</dbReference>
<evidence type="ECO:0000256" key="2">
    <source>
        <dbReference type="ARBA" id="ARBA00001946"/>
    </source>
</evidence>
<evidence type="ECO:0000256" key="1">
    <source>
        <dbReference type="ARBA" id="ARBA00000830"/>
    </source>
</evidence>
<dbReference type="PANTHER" id="PTHR43434:SF1">
    <property type="entry name" value="PHOSPHOGLYCOLATE PHOSPHATASE"/>
    <property type="match status" value="1"/>
</dbReference>
<comment type="caution">
    <text evidence="10">Lacks conserved residue(s) required for the propagation of feature annotation.</text>
</comment>
<comment type="similarity">
    <text evidence="4 10">Belongs to the HAD-like hydrolase superfamily. CbbY/CbbZ/Gph/YieH family.</text>
</comment>